<dbReference type="InterPro" id="IPR044946">
    <property type="entry name" value="Restrct_endonuc_typeI_TRD_sf"/>
</dbReference>
<dbReference type="InterPro" id="IPR000055">
    <property type="entry name" value="Restrct_endonuc_typeI_TRD"/>
</dbReference>
<gene>
    <name evidence="5" type="ORF">FRIFI_1043</name>
</gene>
<dbReference type="REBASE" id="247422">
    <property type="entry name" value="S.RspFRIFORF1042P"/>
</dbReference>
<dbReference type="AlphaFoldDB" id="A0A2P2BQG0"/>
<dbReference type="SUPFAM" id="SSF116734">
    <property type="entry name" value="DNA methylase specificity domain"/>
    <property type="match status" value="2"/>
</dbReference>
<dbReference type="Proteomes" id="UP000245695">
    <property type="component" value="Chromosome 1"/>
</dbReference>
<dbReference type="EMBL" id="LN650648">
    <property type="protein sequence ID" value="CEI72583.1"/>
    <property type="molecule type" value="Genomic_DNA"/>
</dbReference>
<dbReference type="Pfam" id="PF01420">
    <property type="entry name" value="Methylase_S"/>
    <property type="match status" value="1"/>
</dbReference>
<reference evidence="5 6" key="1">
    <citation type="submission" date="2014-09" db="EMBL/GenBank/DDBJ databases">
        <authorList>
            <person name="Hornung B.V."/>
        </authorList>
    </citation>
    <scope>NUCLEOTIDE SEQUENCE [LARGE SCALE GENOMIC DNA]</scope>
    <source>
        <strain evidence="5 6">FRIFI</strain>
    </source>
</reference>
<evidence type="ECO:0000256" key="1">
    <source>
        <dbReference type="ARBA" id="ARBA00010923"/>
    </source>
</evidence>
<dbReference type="GO" id="GO:0003677">
    <property type="term" value="F:DNA binding"/>
    <property type="evidence" value="ECO:0007669"/>
    <property type="project" value="UniProtKB-KW"/>
</dbReference>
<evidence type="ECO:0000256" key="3">
    <source>
        <dbReference type="ARBA" id="ARBA00023125"/>
    </source>
</evidence>
<accession>A0A2P2BQG0</accession>
<keyword evidence="2" id="KW-0680">Restriction system</keyword>
<proteinExistence type="inferred from homology"/>
<dbReference type="RefSeq" id="WP_166505212.1">
    <property type="nucleotide sequence ID" value="NZ_LN650648.1"/>
</dbReference>
<evidence type="ECO:0000313" key="5">
    <source>
        <dbReference type="EMBL" id="CEI72583.1"/>
    </source>
</evidence>
<dbReference type="GO" id="GO:0009307">
    <property type="term" value="P:DNA restriction-modification system"/>
    <property type="evidence" value="ECO:0007669"/>
    <property type="project" value="UniProtKB-KW"/>
</dbReference>
<keyword evidence="3" id="KW-0238">DNA-binding</keyword>
<dbReference type="Gene3D" id="1.10.287.1120">
    <property type="entry name" value="Bipartite methylase S protein"/>
    <property type="match status" value="1"/>
</dbReference>
<sequence>MNKTPKLRFKEFSGDWERVKVGKVFSQVRNGFVGTATPYYVDEGVPYLQSNNIRKNKIDKRKIVYINDEFHNKNKKSILKKDDILMVQSGHAGECAVVTEEFENANCHALIVMTPTKNINSTYCSYYINSDIGQKRIYKLITGNTIKHILASEMKEFNIIKPELKEQEKIATFFSLIDDKISLQDEKVEALKDYKKGIMQKIFSRELRFKDDDGRDYPKWNHKKLNSFVERVTRKNKGIQSTLPLTISAQYGLVDQITFFNKTVASSNLEGYYLLEKGEFAYNKSYSTGYPFGAIKRLDNYDKGVLSSLYICFAPLENIDSDFLLQYFETSCWYKEISMIAVEGARNHGLLNISVSDFFETYHWIPSYEEQVKIGKFLCQIDEKVAKEQAKLDSLNEYKKGLLQQMFI</sequence>
<evidence type="ECO:0000259" key="4">
    <source>
        <dbReference type="Pfam" id="PF01420"/>
    </source>
</evidence>
<dbReference type="InterPro" id="IPR052021">
    <property type="entry name" value="Type-I_RS_S_subunit"/>
</dbReference>
<evidence type="ECO:0000256" key="2">
    <source>
        <dbReference type="ARBA" id="ARBA00022747"/>
    </source>
</evidence>
<keyword evidence="6" id="KW-1185">Reference proteome</keyword>
<dbReference type="CDD" id="cd17246">
    <property type="entry name" value="RMtype1_S_SonII-TRD2-CR2_like"/>
    <property type="match status" value="1"/>
</dbReference>
<organism evidence="5 6">
    <name type="scientific">Romboutsia hominis</name>
    <dbReference type="NCBI Taxonomy" id="1507512"/>
    <lineage>
        <taxon>Bacteria</taxon>
        <taxon>Bacillati</taxon>
        <taxon>Bacillota</taxon>
        <taxon>Clostridia</taxon>
        <taxon>Peptostreptococcales</taxon>
        <taxon>Peptostreptococcaceae</taxon>
        <taxon>Romboutsia</taxon>
    </lineage>
</organism>
<dbReference type="KEGG" id="rhom:FRIFI_1043"/>
<dbReference type="Gene3D" id="3.90.220.20">
    <property type="entry name" value="DNA methylase specificity domains"/>
    <property type="match status" value="2"/>
</dbReference>
<dbReference type="PANTHER" id="PTHR30408">
    <property type="entry name" value="TYPE-1 RESTRICTION ENZYME ECOKI SPECIFICITY PROTEIN"/>
    <property type="match status" value="1"/>
</dbReference>
<evidence type="ECO:0000313" key="6">
    <source>
        <dbReference type="Proteomes" id="UP000245695"/>
    </source>
</evidence>
<feature type="domain" description="Type I restriction modification DNA specificity" evidence="4">
    <location>
        <begin position="15"/>
        <end position="191"/>
    </location>
</feature>
<dbReference type="PANTHER" id="PTHR30408:SF12">
    <property type="entry name" value="TYPE I RESTRICTION ENZYME MJAVIII SPECIFICITY SUBUNIT"/>
    <property type="match status" value="1"/>
</dbReference>
<comment type="similarity">
    <text evidence="1">Belongs to the type-I restriction system S methylase family.</text>
</comment>
<protein>
    <submittedName>
        <fullName evidence="5">Sau1hsdS1</fullName>
    </submittedName>
</protein>
<name>A0A2P2BQG0_9FIRM</name>